<dbReference type="EMBL" id="JYDI01006174">
    <property type="protein sequence ID" value="KRY03808.1"/>
    <property type="molecule type" value="Genomic_DNA"/>
</dbReference>
<accession>A0A0V0YUF4</accession>
<proteinExistence type="predicted"/>
<dbReference type="Proteomes" id="UP000054653">
    <property type="component" value="Unassembled WGS sequence"/>
</dbReference>
<protein>
    <submittedName>
        <fullName evidence="1">Uncharacterized protein</fullName>
    </submittedName>
</protein>
<sequence>MSEDRLQYTITNPFLSRNAQCSVNGTSMFFINY</sequence>
<organism evidence="1 2">
    <name type="scientific">Trichinella britovi</name>
    <name type="common">Parasitic roundworm</name>
    <dbReference type="NCBI Taxonomy" id="45882"/>
    <lineage>
        <taxon>Eukaryota</taxon>
        <taxon>Metazoa</taxon>
        <taxon>Ecdysozoa</taxon>
        <taxon>Nematoda</taxon>
        <taxon>Enoplea</taxon>
        <taxon>Dorylaimia</taxon>
        <taxon>Trichinellida</taxon>
        <taxon>Trichinellidae</taxon>
        <taxon>Trichinella</taxon>
    </lineage>
</organism>
<evidence type="ECO:0000313" key="2">
    <source>
        <dbReference type="Proteomes" id="UP000054653"/>
    </source>
</evidence>
<reference evidence="1 2" key="1">
    <citation type="submission" date="2015-01" db="EMBL/GenBank/DDBJ databases">
        <title>Evolution of Trichinella species and genotypes.</title>
        <authorList>
            <person name="Korhonen P.K."/>
            <person name="Edoardo P."/>
            <person name="Giuseppe L.R."/>
            <person name="Gasser R.B."/>
        </authorList>
    </citation>
    <scope>NUCLEOTIDE SEQUENCE [LARGE SCALE GENOMIC DNA]</scope>
    <source>
        <strain evidence="1">ISS120</strain>
    </source>
</reference>
<comment type="caution">
    <text evidence="1">The sequence shown here is derived from an EMBL/GenBank/DDBJ whole genome shotgun (WGS) entry which is preliminary data.</text>
</comment>
<name>A0A0V0YUF4_TRIBR</name>
<evidence type="ECO:0000313" key="1">
    <source>
        <dbReference type="EMBL" id="KRY03808.1"/>
    </source>
</evidence>
<dbReference type="AlphaFoldDB" id="A0A0V0YUF4"/>
<gene>
    <name evidence="1" type="ORF">T03_36</name>
</gene>
<keyword evidence="2" id="KW-1185">Reference proteome</keyword>